<name>A0A1Y6KZD4_9GAMM</name>
<evidence type="ECO:0000313" key="1">
    <source>
        <dbReference type="EMBL" id="SMY16515.1"/>
    </source>
</evidence>
<protein>
    <recommendedName>
        <fullName evidence="3">DUF3800 domain-containing protein</fullName>
    </recommendedName>
</protein>
<keyword evidence="2" id="KW-1185">Reference proteome</keyword>
<gene>
    <name evidence="1" type="ORF">PAQU9191_01747</name>
</gene>
<sequence length="363" mass="42506">MTLTINVDNKKSIYLDERGDRNPDVDPSARGYLGYFFIGGVEIFDRDKDTIVSFVRKFKSELYPSRESIDWELKGAINPKFVGDESLTGDENRIRHIEAAERKWTMWSKALQKEHLPYKIYGSFVKLEDFKKRYPGCDEKGVIKAAFIDVAYKFVNFGCVQRHIDHEHNMHFTLLPCRFYFDNVTNLQEKAVLEAFEKYPDHYPHIADGFCVDDRLNFITNDDYSADDELIMQFVDMQIYAMTRFLSPGRGQDGSESNILINFEEYVRVLPQLQDQTLKLTTEKLKNMVELYYNIVPIFHDIQNRFHRYGWKDDRQATSLSLIADETYEDFGLEAHVLMQQFGSSLKLPEGELFNKLNRKPAI</sequence>
<dbReference type="EMBL" id="FYAH01000002">
    <property type="protein sequence ID" value="SMY16515.1"/>
    <property type="molecule type" value="Genomic_DNA"/>
</dbReference>
<dbReference type="Proteomes" id="UP000196485">
    <property type="component" value="Unassembled WGS sequence"/>
</dbReference>
<dbReference type="AlphaFoldDB" id="A0A1Y6KZD4"/>
<reference evidence="2" key="1">
    <citation type="submission" date="2017-06" db="EMBL/GenBank/DDBJ databases">
        <authorList>
            <person name="Rodrigo-Torres L."/>
            <person name="Arahal R. D."/>
            <person name="Lucena T."/>
        </authorList>
    </citation>
    <scope>NUCLEOTIDE SEQUENCE [LARGE SCALE GENOMIC DNA]</scope>
    <source>
        <strain evidence="2">type strain: CECT 9192</strain>
    </source>
</reference>
<organism evidence="1 2">
    <name type="scientific">Photobacterium aquimaris</name>
    <dbReference type="NCBI Taxonomy" id="512643"/>
    <lineage>
        <taxon>Bacteria</taxon>
        <taxon>Pseudomonadati</taxon>
        <taxon>Pseudomonadota</taxon>
        <taxon>Gammaproteobacteria</taxon>
        <taxon>Vibrionales</taxon>
        <taxon>Vibrionaceae</taxon>
        <taxon>Photobacterium</taxon>
    </lineage>
</organism>
<dbReference type="RefSeq" id="WP_087820555.1">
    <property type="nucleotide sequence ID" value="NZ_FYAH01000002.1"/>
</dbReference>
<evidence type="ECO:0000313" key="2">
    <source>
        <dbReference type="Proteomes" id="UP000196485"/>
    </source>
</evidence>
<evidence type="ECO:0008006" key="3">
    <source>
        <dbReference type="Google" id="ProtNLM"/>
    </source>
</evidence>
<proteinExistence type="predicted"/>
<accession>A0A1Y6KZD4</accession>